<proteinExistence type="predicted"/>
<sequence>MIDWGALAGKFVSMIMSWMQAGNLRNRMYLMAEEAEIMMTALEDIERMSTEPKIKHYAHTAINTVRGLPVDKQ</sequence>
<dbReference type="EMBL" id="LR796233">
    <property type="protein sequence ID" value="CAB4129293.1"/>
    <property type="molecule type" value="Genomic_DNA"/>
</dbReference>
<accession>A0A6J5L7I3</accession>
<gene>
    <name evidence="1" type="ORF">UFOVP112_391</name>
</gene>
<name>A0A6J5L7I3_9CAUD</name>
<organism evidence="1">
    <name type="scientific">uncultured Caudovirales phage</name>
    <dbReference type="NCBI Taxonomy" id="2100421"/>
    <lineage>
        <taxon>Viruses</taxon>
        <taxon>Duplodnaviria</taxon>
        <taxon>Heunggongvirae</taxon>
        <taxon>Uroviricota</taxon>
        <taxon>Caudoviricetes</taxon>
        <taxon>Peduoviridae</taxon>
        <taxon>Maltschvirus</taxon>
        <taxon>Maltschvirus maltsch</taxon>
    </lineage>
</organism>
<evidence type="ECO:0000313" key="1">
    <source>
        <dbReference type="EMBL" id="CAB4129293.1"/>
    </source>
</evidence>
<reference evidence="1" key="1">
    <citation type="submission" date="2020-04" db="EMBL/GenBank/DDBJ databases">
        <authorList>
            <person name="Chiriac C."/>
            <person name="Salcher M."/>
            <person name="Ghai R."/>
            <person name="Kavagutti S V."/>
        </authorList>
    </citation>
    <scope>NUCLEOTIDE SEQUENCE</scope>
</reference>
<protein>
    <submittedName>
        <fullName evidence="1">Uncharacterized protein</fullName>
    </submittedName>
</protein>